<dbReference type="Proteomes" id="UP000070578">
    <property type="component" value="Unassembled WGS sequence"/>
</dbReference>
<dbReference type="InterPro" id="IPR027417">
    <property type="entry name" value="P-loop_NTPase"/>
</dbReference>
<reference evidence="2 3" key="1">
    <citation type="submission" date="2016-02" db="EMBL/GenBank/DDBJ databases">
        <authorList>
            <person name="Wen L."/>
            <person name="He K."/>
            <person name="Yang H."/>
        </authorList>
    </citation>
    <scope>NUCLEOTIDE SEQUENCE [LARGE SCALE GENOMIC DNA]</scope>
    <source>
        <strain evidence="2">ShG14-8</strain>
    </source>
</reference>
<dbReference type="EMBL" id="LSLI01000001">
    <property type="protein sequence ID" value="KXS33802.1"/>
    <property type="molecule type" value="Genomic_DNA"/>
</dbReference>
<dbReference type="InterPro" id="IPR038726">
    <property type="entry name" value="PDDEXK_AddAB-type"/>
</dbReference>
<keyword evidence="2" id="KW-0540">Nuclease</keyword>
<reference evidence="2 3" key="2">
    <citation type="submission" date="2016-03" db="EMBL/GenBank/DDBJ databases">
        <title>New uncultured bacterium of the family Gallionellaceae from acid mine drainage: description and reconstruction of genome based on metagenomic analysis of microbial community.</title>
        <authorList>
            <person name="Kadnikov V."/>
            <person name="Ivasenko D."/>
            <person name="Beletsky A."/>
            <person name="Mardanov A."/>
            <person name="Danilova E."/>
            <person name="Pimenov N."/>
            <person name="Karnachuk O."/>
            <person name="Ravin N."/>
        </authorList>
    </citation>
    <scope>NUCLEOTIDE SEQUENCE [LARGE SCALE GENOMIC DNA]</scope>
    <source>
        <strain evidence="2">ShG14-8</strain>
    </source>
</reference>
<keyword evidence="2" id="KW-0547">Nucleotide-binding</keyword>
<dbReference type="PATRIC" id="fig|1796491.3.peg.17"/>
<keyword evidence="2" id="KW-0347">Helicase</keyword>
<evidence type="ECO:0000313" key="2">
    <source>
        <dbReference type="EMBL" id="KXS33802.1"/>
    </source>
</evidence>
<dbReference type="AlphaFoldDB" id="A0A139BXZ9"/>
<dbReference type="InterPro" id="IPR011604">
    <property type="entry name" value="PDDEXK-like_dom_sf"/>
</dbReference>
<proteinExistence type="predicted"/>
<keyword evidence="2" id="KW-0067">ATP-binding</keyword>
<organism evidence="2 3">
    <name type="scientific">Candidatus Gallionella acididurans</name>
    <dbReference type="NCBI Taxonomy" id="1796491"/>
    <lineage>
        <taxon>Bacteria</taxon>
        <taxon>Pseudomonadati</taxon>
        <taxon>Pseudomonadota</taxon>
        <taxon>Betaproteobacteria</taxon>
        <taxon>Nitrosomonadales</taxon>
        <taxon>Gallionellaceae</taxon>
        <taxon>Gallionella</taxon>
    </lineage>
</organism>
<dbReference type="SUPFAM" id="SSF52540">
    <property type="entry name" value="P-loop containing nucleoside triphosphate hydrolases"/>
    <property type="match status" value="1"/>
</dbReference>
<dbReference type="Pfam" id="PF12705">
    <property type="entry name" value="PDDEXK_1"/>
    <property type="match status" value="1"/>
</dbReference>
<keyword evidence="2" id="KW-0378">Hydrolase</keyword>
<dbReference type="GO" id="GO:0004527">
    <property type="term" value="F:exonuclease activity"/>
    <property type="evidence" value="ECO:0007669"/>
    <property type="project" value="UniProtKB-KW"/>
</dbReference>
<evidence type="ECO:0000259" key="1">
    <source>
        <dbReference type="Pfam" id="PF12705"/>
    </source>
</evidence>
<accession>A0A139BXZ9</accession>
<gene>
    <name evidence="2" type="ORF">AWT59_0017</name>
</gene>
<comment type="caution">
    <text evidence="2">The sequence shown here is derived from an EMBL/GenBank/DDBJ whole genome shotgun (WGS) entry which is preliminary data.</text>
</comment>
<dbReference type="Gene3D" id="3.90.320.10">
    <property type="match status" value="1"/>
</dbReference>
<sequence>MGNLKNSSTQTAAAVFFDSVARNILAQNALPDLRGATILLPNYHSARPLAQALSVEACLPALLLPRMVTLSDWAQSISLDISVQPDTQRITALYQALRERRWFADADLWSLSRELLGLMDDLTRHHVALPESGTEFAEQLAQAYRARSGQAMQFEARVVHELWYAMATGGELAGELDSVRAYQQRLAQLAQRVDTPLYVLLTSDLAAPEAHFLEACRARVAVTIFDLRKMVADAPACALLSRSLQHAAESADLRSAAALLKKLPDAALSQRLRLFGAHSLEQEARAAEVQVRRWLLAGRQNIALVAQDRLVARRVRALLERAGVLVRDETGWTMSTLAVSTVLMRWLDALQSDFYYQDLLDLLKSPFIFADLEANARKQAVYQLEQLVRKHGVASHLDAFFDLAHGAAGVQTALARLRQAAESLRRGSDTLGGWLRALDDSLSILGVLQGLAADEAGAQLLQALHTGQQELAADNTRFSRAEWRRWLAQQLDAHTFRDTSIDSPVLLTHLAATRWRSFDAVLLLGADAAHLPGTDNGSLWFNDAVRSTLGLPTRENHLAQQRDDLLGLLAMNDTVLATWQSSKSGEKNLLSPHLEMLRALHELAYGDDLADKELAGMLAGAQVRAAEFPLPEAAAMPAPVVPHSLIPERISASGYNSLVACPYQYFARHMLRLNELDEVREGVEKRDYGEWAHDILHRFHQQFPLLGEHARAALEEALQHISSEVFAPAVERDYLARAWLLRWQQAIPAYLDVQLKGEAEGWRYQNGEVPFEMPLTGELTMHGRIDRVDARAEGAVKVLDYKMMDAIRLRNKLREPGEDVQLACYARVYEAGEAAFISIEKDKVAAVAPPQDVPELAQANIERLLTVFAQLRTGAAMPAHGVDEACVYCEMRGLCRKSDWETGTEVRGLRAVAEGGHG</sequence>
<evidence type="ECO:0000313" key="3">
    <source>
        <dbReference type="Proteomes" id="UP000070578"/>
    </source>
</evidence>
<keyword evidence="2" id="KW-0269">Exonuclease</keyword>
<name>A0A139BXZ9_9PROT</name>
<feature type="domain" description="PD-(D/E)XK endonuclease-like" evidence="1">
    <location>
        <begin position="649"/>
        <end position="896"/>
    </location>
</feature>
<dbReference type="GO" id="GO:0004386">
    <property type="term" value="F:helicase activity"/>
    <property type="evidence" value="ECO:0007669"/>
    <property type="project" value="UniProtKB-KW"/>
</dbReference>
<protein>
    <submittedName>
        <fullName evidence="2">Putative superfamily I helicase fused with RecB family exonuclease</fullName>
    </submittedName>
</protein>